<dbReference type="Proteomes" id="UP000267289">
    <property type="component" value="Unassembled WGS sequence"/>
</dbReference>
<evidence type="ECO:0000313" key="1">
    <source>
        <dbReference type="EMBL" id="VBA38743.1"/>
    </source>
</evidence>
<proteinExistence type="predicted"/>
<keyword evidence="2" id="KW-1185">Reference proteome</keyword>
<accession>A0A498Q2A0</accession>
<sequence>MIAGLATPACLNTSLPFLNAINVGNSLTPAIETNSCSVPKLTLPCTMSGCLSDEPSYVGVNTAHGAHSGAQT</sequence>
<evidence type="ECO:0000313" key="2">
    <source>
        <dbReference type="Proteomes" id="UP000267289"/>
    </source>
</evidence>
<name>A0A498Q2A0_9MYCO</name>
<protein>
    <submittedName>
        <fullName evidence="1">Uncharacterized protein</fullName>
    </submittedName>
</protein>
<gene>
    <name evidence="1" type="ORF">LAUMK13_02251</name>
</gene>
<dbReference type="EMBL" id="UPHQ01000101">
    <property type="protein sequence ID" value="VBA38743.1"/>
    <property type="molecule type" value="Genomic_DNA"/>
</dbReference>
<organism evidence="1 2">
    <name type="scientific">Mycobacterium innocens</name>
    <dbReference type="NCBI Taxonomy" id="2341083"/>
    <lineage>
        <taxon>Bacteria</taxon>
        <taxon>Bacillati</taxon>
        <taxon>Actinomycetota</taxon>
        <taxon>Actinomycetes</taxon>
        <taxon>Mycobacteriales</taxon>
        <taxon>Mycobacteriaceae</taxon>
        <taxon>Mycobacterium</taxon>
    </lineage>
</organism>
<dbReference type="AlphaFoldDB" id="A0A498Q2A0"/>
<reference evidence="1 2" key="1">
    <citation type="submission" date="2018-09" db="EMBL/GenBank/DDBJ databases">
        <authorList>
            <person name="Tagini F."/>
        </authorList>
    </citation>
    <scope>NUCLEOTIDE SEQUENCE [LARGE SCALE GENOMIC DNA]</scope>
    <source>
        <strain evidence="1 2">MK13</strain>
    </source>
</reference>